<keyword evidence="2" id="KW-1185">Reference proteome</keyword>
<name>A0A1L2JXV9_9CAUD</name>
<dbReference type="EMBL" id="KX879643">
    <property type="protein sequence ID" value="APC45907.1"/>
    <property type="molecule type" value="Genomic_DNA"/>
</dbReference>
<sequence>MKQNDFYEVDGCMDFIPVKLIEEHKHIMNALEVREVE</sequence>
<gene>
    <name evidence="1" type="ORF">CHPC1151_0041</name>
</gene>
<reference evidence="1 2" key="1">
    <citation type="journal article" date="2016" name="Appl. Environ. Microbiol.">
        <title>Novel variants of Streptococcus thermophilus bacteriophages indicate genetic recombination across phages from different bacterial species.</title>
        <authorList>
            <person name="Szymczak P."/>
            <person name="Janzen T."/>
            <person name="Neves A.R."/>
            <person name="Kot W."/>
            <person name="Hansen L.H."/>
            <person name="Lametsch R."/>
            <person name="Neve H."/>
            <person name="Franz C.M."/>
            <person name="Vogensen F.K."/>
        </authorList>
    </citation>
    <scope>NUCLEOTIDE SEQUENCE [LARGE SCALE GENOMIC DNA]</scope>
    <source>
        <strain evidence="1 2">CHPC1151</strain>
    </source>
</reference>
<evidence type="ECO:0000313" key="2">
    <source>
        <dbReference type="Proteomes" id="UP000223410"/>
    </source>
</evidence>
<organism evidence="1 2">
    <name type="scientific">Streptococcus phage CHPC1151</name>
    <dbReference type="NCBI Taxonomy" id="1913083"/>
    <lineage>
        <taxon>Viruses</taxon>
        <taxon>Duplodnaviria</taxon>
        <taxon>Heunggongvirae</taxon>
        <taxon>Uroviricota</taxon>
        <taxon>Caudoviricetes</taxon>
        <taxon>Aliceevansviridae</taxon>
        <taxon>Vansinderenvirus</taxon>
        <taxon>Vansinderenvirus CHPC1232</taxon>
    </lineage>
</organism>
<protein>
    <submittedName>
        <fullName evidence="1">Uncharacterized protein</fullName>
    </submittedName>
</protein>
<dbReference type="Proteomes" id="UP000223410">
    <property type="component" value="Segment"/>
</dbReference>
<accession>A0A1L2JXV9</accession>
<proteinExistence type="predicted"/>
<evidence type="ECO:0000313" key="1">
    <source>
        <dbReference type="EMBL" id="APC45907.1"/>
    </source>
</evidence>